<feature type="compositionally biased region" description="Basic and acidic residues" evidence="1">
    <location>
        <begin position="127"/>
        <end position="136"/>
    </location>
</feature>
<dbReference type="InterPro" id="IPR029071">
    <property type="entry name" value="Ubiquitin-like_domsf"/>
</dbReference>
<feature type="compositionally biased region" description="Basic residues" evidence="1">
    <location>
        <begin position="140"/>
        <end position="149"/>
    </location>
</feature>
<dbReference type="EMBL" id="JAKLMC020000001">
    <property type="protein sequence ID" value="KAK5958425.1"/>
    <property type="molecule type" value="Genomic_DNA"/>
</dbReference>
<dbReference type="Gene3D" id="3.10.20.90">
    <property type="entry name" value="Phosphatidylinositol 3-kinase Catalytic Subunit, Chain A, domain 1"/>
    <property type="match status" value="1"/>
</dbReference>
<sequence>MEADAMISTPAQDAKFSRYLSVRKAAARDEESAPPLPGVAPTADPNQQNKNRISRAPSRYRRPAAPRQHDVPLPATTNVALPASSHARPLTSRPKPIPEATTSADSPNVAAQPALERFNQVQPSPQHVERSTRNADPHNAARRTTRYRSRTTSTPKEDRPAPARKSYDQAREEARLILEGEYDRLHRLKQQQREQAEKDRRKRAEAKLAEQRAEQVRVEQVAADQKASTKEQQQEQKSPKQRKWTIGNESNHASPPVSAPQSPPTSQKLYPVQSPSSGKASQSGHRSRTGDTPINSPPAPAAQDVERPTLKQRIRRHTHSRPREPQAPPSFEPKSGDGPPKTATNGPVQTVDAPVSAVNAGERRVQIRFEKSKITLPVTPSTTVKDLLNSASIIMSQPIDPRTSVLVETYYPLGLERPLRRYEHIRDVMNSWDSDTQNYLMIMPQSECAAVGLEQKDAPQEPPSHVMLNLNHSQKPGKWEKHWMVLREDGQVTASTKENDIFPTNALHLSDFDVYMPTRKQMKKLRPPKKICFAIKSQQRSIMFESTENFVHFFATNDKAVADRWYNAVQAWRSWYLVNVLGAGAVSKPAPEAVPAAAPAHSRALPRHSTSHSRNSIPYQLGTFQPLLGITADAFAYGEKPEPPKQPEPTVTISPKRSKTLVGHARNKSVADTKSTGLERHATTKRPTTSAQNKQLREESQDVPVALSSTDAAFTGKGLLARAFSVKKAQAEGTIAHFENTDNAFTGKGLLSTKPSMKRVANENLSPGIVENTNDAFTGAGLLGVQRSLTKKRSAVNARPGQPLVDLSANSEYVDGSLLKRVEGWEVATGQNLPTIDRSRGHEVVAKTGEICHAVPDCDQSIQQSITNIQRWVFMQISKSGRPSFIFTSRLIKQESEPIFWARLFLNHTKPFFDDPDGLLDPDSDQTSDRICISPIRAQRIEHLILSKPDINSTPSLLAEDFRSLRSVTFLQGTTITNNSDLKDIILGLKKENREHSLSACVQSAFQSSIRSSGRNTKCIEAFTALASRFEVNITVPCPLPTSMFRTISTTDGSTKHREFSTMFTPRYNWNQQSAHPEFANIYVRAHRFGFRPHKFDRQLHTSASFEELHRHLPVKEWEAGTNRSVLGVMVSKELEEQGIWADIPVEKCGEFCYHCDISAAPDISWADPH</sequence>
<protein>
    <recommendedName>
        <fullName evidence="2">PH domain-containing protein</fullName>
    </recommendedName>
</protein>
<feature type="region of interest" description="Disordered" evidence="1">
    <location>
        <begin position="597"/>
        <end position="616"/>
    </location>
</feature>
<keyword evidence="4" id="KW-1185">Reference proteome</keyword>
<feature type="compositionally biased region" description="Polar residues" evidence="1">
    <location>
        <begin position="273"/>
        <end position="294"/>
    </location>
</feature>
<dbReference type="PANTHER" id="PTHR38700:SF1">
    <property type="entry name" value="PH DOMAIN-CONTAINING PROTEIN"/>
    <property type="match status" value="1"/>
</dbReference>
<feature type="region of interest" description="Disordered" evidence="1">
    <location>
        <begin position="637"/>
        <end position="704"/>
    </location>
</feature>
<feature type="compositionally biased region" description="Polar residues" evidence="1">
    <location>
        <begin position="685"/>
        <end position="694"/>
    </location>
</feature>
<comment type="caution">
    <text evidence="3">The sequence shown here is derived from an EMBL/GenBank/DDBJ whole genome shotgun (WGS) entry which is preliminary data.</text>
</comment>
<organism evidence="3 4">
    <name type="scientific">Knufia fluminis</name>
    <dbReference type="NCBI Taxonomy" id="191047"/>
    <lineage>
        <taxon>Eukaryota</taxon>
        <taxon>Fungi</taxon>
        <taxon>Dikarya</taxon>
        <taxon>Ascomycota</taxon>
        <taxon>Pezizomycotina</taxon>
        <taxon>Eurotiomycetes</taxon>
        <taxon>Chaetothyriomycetidae</taxon>
        <taxon>Chaetothyriales</taxon>
        <taxon>Trichomeriaceae</taxon>
        <taxon>Knufia</taxon>
    </lineage>
</organism>
<dbReference type="SUPFAM" id="SSF50729">
    <property type="entry name" value="PH domain-like"/>
    <property type="match status" value="1"/>
</dbReference>
<dbReference type="PROSITE" id="PS50003">
    <property type="entry name" value="PH_DOMAIN"/>
    <property type="match status" value="1"/>
</dbReference>
<reference evidence="3 4" key="1">
    <citation type="submission" date="2022-12" db="EMBL/GenBank/DDBJ databases">
        <title>Genomic features and morphological characterization of a novel Knufia sp. strain isolated from spacecraft assembly facility.</title>
        <authorList>
            <person name="Teixeira M."/>
            <person name="Chander A.M."/>
            <person name="Stajich J.E."/>
            <person name="Venkateswaran K."/>
        </authorList>
    </citation>
    <scope>NUCLEOTIDE SEQUENCE [LARGE SCALE GENOMIC DNA]</scope>
    <source>
        <strain evidence="3 4">FJI-L2-BK-P2</strain>
    </source>
</reference>
<feature type="domain" description="PH" evidence="2">
    <location>
        <begin position="478"/>
        <end position="574"/>
    </location>
</feature>
<proteinExistence type="predicted"/>
<dbReference type="Pfam" id="PF00169">
    <property type="entry name" value="PH"/>
    <property type="match status" value="1"/>
</dbReference>
<dbReference type="SUPFAM" id="SSF54236">
    <property type="entry name" value="Ubiquitin-like"/>
    <property type="match status" value="1"/>
</dbReference>
<feature type="region of interest" description="Disordered" evidence="1">
    <location>
        <begin position="23"/>
        <end position="349"/>
    </location>
</feature>
<evidence type="ECO:0000256" key="1">
    <source>
        <dbReference type="SAM" id="MobiDB-lite"/>
    </source>
</evidence>
<accession>A0AAN8EXJ6</accession>
<dbReference type="InterPro" id="IPR001849">
    <property type="entry name" value="PH_domain"/>
</dbReference>
<feature type="compositionally biased region" description="Basic and acidic residues" evidence="1">
    <location>
        <begin position="155"/>
        <end position="199"/>
    </location>
</feature>
<feature type="compositionally biased region" description="Basic residues" evidence="1">
    <location>
        <begin position="310"/>
        <end position="320"/>
    </location>
</feature>
<dbReference type="Proteomes" id="UP001316803">
    <property type="component" value="Unassembled WGS sequence"/>
</dbReference>
<dbReference type="InterPro" id="IPR011993">
    <property type="entry name" value="PH-like_dom_sf"/>
</dbReference>
<dbReference type="Gene3D" id="2.30.29.30">
    <property type="entry name" value="Pleckstrin-homology domain (PH domain)/Phosphotyrosine-binding domain (PTB)"/>
    <property type="match status" value="1"/>
</dbReference>
<evidence type="ECO:0000313" key="3">
    <source>
        <dbReference type="EMBL" id="KAK5958425.1"/>
    </source>
</evidence>
<evidence type="ECO:0000313" key="4">
    <source>
        <dbReference type="Proteomes" id="UP001316803"/>
    </source>
</evidence>
<dbReference type="AlphaFoldDB" id="A0AAN8EXJ6"/>
<feature type="compositionally biased region" description="Basic and acidic residues" evidence="1">
    <location>
        <begin position="227"/>
        <end position="238"/>
    </location>
</feature>
<name>A0AAN8EXJ6_9EURO</name>
<evidence type="ECO:0000259" key="2">
    <source>
        <dbReference type="PROSITE" id="PS50003"/>
    </source>
</evidence>
<feature type="compositionally biased region" description="Basic and acidic residues" evidence="1">
    <location>
        <begin position="205"/>
        <end position="217"/>
    </location>
</feature>
<gene>
    <name evidence="3" type="ORF">OHC33_000268</name>
</gene>
<dbReference type="PANTHER" id="PTHR38700">
    <property type="entry name" value="YALI0E22418P"/>
    <property type="match status" value="1"/>
</dbReference>